<evidence type="ECO:0000313" key="1">
    <source>
        <dbReference type="EMBL" id="RBQ28249.1"/>
    </source>
</evidence>
<name>A0A366MRY3_9BACT</name>
<keyword evidence="2" id="KW-1185">Reference proteome</keyword>
<comment type="caution">
    <text evidence="1">The sequence shown here is derived from an EMBL/GenBank/DDBJ whole genome shotgun (WGS) entry which is preliminary data.</text>
</comment>
<protein>
    <submittedName>
        <fullName evidence="1">FMN-binding protein</fullName>
    </submittedName>
</protein>
<dbReference type="RefSeq" id="WP_113895118.1">
    <property type="nucleotide sequence ID" value="NZ_JANJGA010000018.1"/>
</dbReference>
<organism evidence="1 2">
    <name type="scientific">Aliarcobacter vitoriensis</name>
    <dbReference type="NCBI Taxonomy" id="2011099"/>
    <lineage>
        <taxon>Bacteria</taxon>
        <taxon>Pseudomonadati</taxon>
        <taxon>Campylobacterota</taxon>
        <taxon>Epsilonproteobacteria</taxon>
        <taxon>Campylobacterales</taxon>
        <taxon>Arcobacteraceae</taxon>
        <taxon>Aliarcobacter</taxon>
    </lineage>
</organism>
<reference evidence="1 2" key="1">
    <citation type="submission" date="2017-10" db="EMBL/GenBank/DDBJ databases">
        <title>Genomics of the genus Arcobacter.</title>
        <authorList>
            <person name="Perez-Cataluna A."/>
            <person name="Figueras M.J."/>
        </authorList>
    </citation>
    <scope>NUCLEOTIDE SEQUENCE [LARGE SCALE GENOMIC DNA]</scope>
    <source>
        <strain evidence="1 2">CECT 9230</strain>
    </source>
</reference>
<dbReference type="SUPFAM" id="SSF50475">
    <property type="entry name" value="FMN-binding split barrel"/>
    <property type="match status" value="1"/>
</dbReference>
<evidence type="ECO:0000313" key="2">
    <source>
        <dbReference type="Proteomes" id="UP000252669"/>
    </source>
</evidence>
<proteinExistence type="predicted"/>
<dbReference type="EMBL" id="PDKB01000019">
    <property type="protein sequence ID" value="RBQ28249.1"/>
    <property type="molecule type" value="Genomic_DNA"/>
</dbReference>
<accession>A0A366MRY3</accession>
<gene>
    <name evidence="1" type="ORF">CRU91_10175</name>
</gene>
<dbReference type="Proteomes" id="UP000252669">
    <property type="component" value="Unassembled WGS sequence"/>
</dbReference>
<sequence>MKKKIESILNYEGVFSVVAKGDEFPHIVNTWNSYVIFKNNEIFVPVAGMFKMEESLKNDNKVIVVIGTKELMGLHGMGMGIKIIGKAFIQNDIKEYEDIKSKFEWARAVMKIEILESYQTT</sequence>
<dbReference type="Gene3D" id="2.30.110.10">
    <property type="entry name" value="Electron Transport, Fmn-binding Protein, Chain A"/>
    <property type="match status" value="1"/>
</dbReference>
<dbReference type="OrthoDB" id="595289at2"/>
<dbReference type="InterPro" id="IPR012349">
    <property type="entry name" value="Split_barrel_FMN-bd"/>
</dbReference>
<dbReference type="AlphaFoldDB" id="A0A366MRY3"/>